<feature type="transmembrane region" description="Helical" evidence="1">
    <location>
        <begin position="20"/>
        <end position="42"/>
    </location>
</feature>
<dbReference type="EMBL" id="CP006936">
    <property type="protein sequence ID" value="AHC23986.1"/>
    <property type="molecule type" value="Genomic_DNA"/>
</dbReference>
<evidence type="ECO:0000256" key="1">
    <source>
        <dbReference type="SAM" id="Phobius"/>
    </source>
</evidence>
<keyword evidence="1" id="KW-0472">Membrane</keyword>
<reference evidence="2 3" key="1">
    <citation type="journal article" date="2014" name="Genome Announc.">
        <title>Complete Genome Sequence of Sterol-Transforming Mycobacterium neoaurum Strain VKM Ac-1815D.</title>
        <authorList>
            <person name="Shtratnikova V.Y."/>
            <person name="Bragin E.Y."/>
            <person name="Dovbnya D.V."/>
            <person name="Pekov Y.A."/>
            <person name="Schelkunov M.I."/>
            <person name="Strizhov N."/>
            <person name="Ivashina T.V."/>
            <person name="Ashapkin V.V."/>
            <person name="Donova M.V."/>
        </authorList>
    </citation>
    <scope>NUCLEOTIDE SEQUENCE [LARGE SCALE GENOMIC DNA]</scope>
    <source>
        <strain evidence="2 3">VKM Ac-1815D</strain>
    </source>
</reference>
<dbReference type="AlphaFoldDB" id="V5X8G8"/>
<accession>V5X8G8</accession>
<evidence type="ECO:0000313" key="2">
    <source>
        <dbReference type="EMBL" id="AHC23986.1"/>
    </source>
</evidence>
<keyword evidence="1" id="KW-0812">Transmembrane</keyword>
<gene>
    <name evidence="2" type="ORF">D174_05045</name>
</gene>
<evidence type="ECO:0000313" key="3">
    <source>
        <dbReference type="Proteomes" id="UP000018763"/>
    </source>
</evidence>
<dbReference type="Proteomes" id="UP000018763">
    <property type="component" value="Chromosome"/>
</dbReference>
<keyword evidence="1" id="KW-1133">Transmembrane helix</keyword>
<name>V5X8G8_MYCNE</name>
<organism evidence="2 3">
    <name type="scientific">Mycolicibacterium neoaurum VKM Ac-1815D</name>
    <dbReference type="NCBI Taxonomy" id="700508"/>
    <lineage>
        <taxon>Bacteria</taxon>
        <taxon>Bacillati</taxon>
        <taxon>Actinomycetota</taxon>
        <taxon>Actinomycetes</taxon>
        <taxon>Mycobacteriales</taxon>
        <taxon>Mycobacteriaceae</taxon>
        <taxon>Mycolicibacterium</taxon>
    </lineage>
</organism>
<proteinExistence type="predicted"/>
<feature type="transmembrane region" description="Helical" evidence="1">
    <location>
        <begin position="48"/>
        <end position="70"/>
    </location>
</feature>
<sequence>MHQQLPDPTNWKSRPALIPFAVLIAAVISVYCAFETVDAIAASDVTSATVASMFATGITAFVASIAVGKLGSETLRAEASTAGTTFRSHPVAMALLFVAFLALVICSAASVTGYLAGKTISIVPEGKEFKAFFAMSNVLLLSLYGTVAVASRGHKTFLRLSADRVEYADVRRTRAVPWDRIEDIVDIAPRIRAHHPAVLRSKGSDDRLVIHHLDGYVPHGATLYWMIRHYWLHPENRHELEDGTALERLRLQDFSPE</sequence>
<keyword evidence="3" id="KW-1185">Reference proteome</keyword>
<feature type="transmembrane region" description="Helical" evidence="1">
    <location>
        <begin position="131"/>
        <end position="150"/>
    </location>
</feature>
<protein>
    <submittedName>
        <fullName evidence="2">Uncharacterized protein</fullName>
    </submittedName>
</protein>
<dbReference type="GeneID" id="43452871"/>
<dbReference type="RefSeq" id="WP_019513728.1">
    <property type="nucleotide sequence ID" value="NC_023036.2"/>
</dbReference>
<feature type="transmembrane region" description="Helical" evidence="1">
    <location>
        <begin position="91"/>
        <end position="111"/>
    </location>
</feature>